<dbReference type="AlphaFoldDB" id="A0AAE2VY90"/>
<dbReference type="EMBL" id="JAFBRM010000002">
    <property type="protein sequence ID" value="MBM1713619.1"/>
    <property type="molecule type" value="Genomic_DNA"/>
</dbReference>
<sequence length="147" mass="16589">MALRDRMAALKLIDRIKQHEMETIGADLAERRAAEKELSDQRAKLHEDAVREAADSTEDTRIFLPAYLNSVKLRQEDLSERQAEAAKKTAAIEEELFKAFREAKTTEQVLQRVKTEVALEEARATASQMDDAGRALFMLARSGNLSQ</sequence>
<evidence type="ECO:0000313" key="1">
    <source>
        <dbReference type="EMBL" id="MBM1713619.1"/>
    </source>
</evidence>
<dbReference type="Proteomes" id="UP000732193">
    <property type="component" value="Unassembled WGS sequence"/>
</dbReference>
<accession>A0AAE2VY90</accession>
<proteinExistence type="predicted"/>
<comment type="caution">
    <text evidence="1">The sequence shown here is derived from an EMBL/GenBank/DDBJ whole genome shotgun (WGS) entry which is preliminary data.</text>
</comment>
<reference evidence="1 2" key="1">
    <citation type="submission" date="2021-01" db="EMBL/GenBank/DDBJ databases">
        <title>Diatom-associated Roseobacters Show Island Model of Population Structure.</title>
        <authorList>
            <person name="Qu L."/>
            <person name="Feng X."/>
            <person name="Chen Y."/>
            <person name="Li L."/>
            <person name="Wang X."/>
            <person name="Hu Z."/>
            <person name="Wang H."/>
            <person name="Luo H."/>
        </authorList>
    </citation>
    <scope>NUCLEOTIDE SEQUENCE [LARGE SCALE GENOMIC DNA]</scope>
    <source>
        <strain evidence="1 2">TR60-84</strain>
    </source>
</reference>
<evidence type="ECO:0000313" key="2">
    <source>
        <dbReference type="Proteomes" id="UP000732193"/>
    </source>
</evidence>
<dbReference type="RefSeq" id="WP_203241972.1">
    <property type="nucleotide sequence ID" value="NZ_JAFBRH010000002.1"/>
</dbReference>
<gene>
    <name evidence="1" type="ORF">JQV55_08600</name>
</gene>
<organism evidence="1 2">
    <name type="scientific">Sulfitobacter geojensis</name>
    <dbReference type="NCBI Taxonomy" id="1342299"/>
    <lineage>
        <taxon>Bacteria</taxon>
        <taxon>Pseudomonadati</taxon>
        <taxon>Pseudomonadota</taxon>
        <taxon>Alphaproteobacteria</taxon>
        <taxon>Rhodobacterales</taxon>
        <taxon>Roseobacteraceae</taxon>
        <taxon>Sulfitobacter</taxon>
    </lineage>
</organism>
<keyword evidence="2" id="KW-1185">Reference proteome</keyword>
<protein>
    <submittedName>
        <fullName evidence="1">Flagellar motor protein</fullName>
    </submittedName>
</protein>
<keyword evidence="1" id="KW-0966">Cell projection</keyword>
<keyword evidence="1" id="KW-0282">Flagellum</keyword>
<name>A0AAE2VY90_9RHOB</name>
<keyword evidence="1" id="KW-0969">Cilium</keyword>